<dbReference type="CDD" id="cd18773">
    <property type="entry name" value="PDC1_HK_sensor"/>
    <property type="match status" value="1"/>
</dbReference>
<evidence type="ECO:0000256" key="1">
    <source>
        <dbReference type="SAM" id="SignalP"/>
    </source>
</evidence>
<evidence type="ECO:0000313" key="3">
    <source>
        <dbReference type="Proteomes" id="UP000509367"/>
    </source>
</evidence>
<name>A0A6N1VFF8_9HYPH</name>
<reference evidence="2 3" key="1">
    <citation type="submission" date="2020-06" db="EMBL/GenBank/DDBJ databases">
        <title>Oricola thermophila sp. nov. isolated from a tidal sediments.</title>
        <authorList>
            <person name="Kwon K.K."/>
            <person name="Yang S.-H."/>
            <person name="Park M.-J."/>
        </authorList>
    </citation>
    <scope>NUCLEOTIDE SEQUENCE [LARGE SCALE GENOMIC DNA]</scope>
    <source>
        <strain evidence="2 3">MEBiC13590</strain>
    </source>
</reference>
<feature type="signal peptide" evidence="1">
    <location>
        <begin position="1"/>
        <end position="22"/>
    </location>
</feature>
<organism evidence="2 3">
    <name type="scientific">Oricola thermophila</name>
    <dbReference type="NCBI Taxonomy" id="2742145"/>
    <lineage>
        <taxon>Bacteria</taxon>
        <taxon>Pseudomonadati</taxon>
        <taxon>Pseudomonadota</taxon>
        <taxon>Alphaproteobacteria</taxon>
        <taxon>Hyphomicrobiales</taxon>
        <taxon>Ahrensiaceae</taxon>
        <taxon>Oricola</taxon>
    </lineage>
</organism>
<proteinExistence type="predicted"/>
<gene>
    <name evidence="2" type="ORF">HTY61_04040</name>
</gene>
<dbReference type="KEGG" id="orm:HTY61_04040"/>
<feature type="chain" id="PRO_5026963271" evidence="1">
    <location>
        <begin position="23"/>
        <end position="192"/>
    </location>
</feature>
<protein>
    <submittedName>
        <fullName evidence="2">Uncharacterized protein</fullName>
    </submittedName>
</protein>
<keyword evidence="3" id="KW-1185">Reference proteome</keyword>
<keyword evidence="1" id="KW-0732">Signal</keyword>
<accession>A0A6N1VFF8</accession>
<evidence type="ECO:0000313" key="2">
    <source>
        <dbReference type="EMBL" id="QKV17697.1"/>
    </source>
</evidence>
<dbReference type="EMBL" id="CP054836">
    <property type="protein sequence ID" value="QKV17697.1"/>
    <property type="molecule type" value="Genomic_DNA"/>
</dbReference>
<dbReference type="Proteomes" id="UP000509367">
    <property type="component" value="Chromosome"/>
</dbReference>
<dbReference type="RefSeq" id="WP_175275594.1">
    <property type="nucleotide sequence ID" value="NZ_CP054836.1"/>
</dbReference>
<dbReference type="AlphaFoldDB" id="A0A6N1VFF8"/>
<sequence length="192" mass="20272">MRSSVLGPALAALLLAASPAAAGGEHVPAVTDYADAVIRPWIDDPAIVAAVKAQNEATGRLTQEEIEALDMQWRLGVAGGDRSMIDEALSSELSVLLRQRQAEARGVITEIFVTDAKGLNVGQSVVTSDYWQGDEAKWQMTYGTGDADAVFVDNARKDESTGMLQAQVSMTIADEKGEPIGAITVGIDLDAL</sequence>